<evidence type="ECO:0000256" key="1">
    <source>
        <dbReference type="ARBA" id="ARBA00004141"/>
    </source>
</evidence>
<evidence type="ECO:0000256" key="5">
    <source>
        <dbReference type="SAM" id="Phobius"/>
    </source>
</evidence>
<feature type="transmembrane region" description="Helical" evidence="5">
    <location>
        <begin position="159"/>
        <end position="179"/>
    </location>
</feature>
<dbReference type="PANTHER" id="PTHR37422:SF13">
    <property type="entry name" value="LIPOPOLYSACCHARIDE BIOSYNTHESIS PROTEIN PA4999-RELATED"/>
    <property type="match status" value="1"/>
</dbReference>
<evidence type="ECO:0000256" key="2">
    <source>
        <dbReference type="ARBA" id="ARBA00022692"/>
    </source>
</evidence>
<keyword evidence="3 5" id="KW-1133">Transmembrane helix</keyword>
<feature type="transmembrane region" description="Helical" evidence="5">
    <location>
        <begin position="381"/>
        <end position="403"/>
    </location>
</feature>
<feature type="transmembrane region" description="Helical" evidence="5">
    <location>
        <begin position="191"/>
        <end position="220"/>
    </location>
</feature>
<evidence type="ECO:0000256" key="3">
    <source>
        <dbReference type="ARBA" id="ARBA00022989"/>
    </source>
</evidence>
<dbReference type="Pfam" id="PF04932">
    <property type="entry name" value="Wzy_C"/>
    <property type="match status" value="1"/>
</dbReference>
<organism evidence="7 8">
    <name type="scientific">Paenibacillus allorhizoplanae</name>
    <dbReference type="NCBI Taxonomy" id="2905648"/>
    <lineage>
        <taxon>Bacteria</taxon>
        <taxon>Bacillati</taxon>
        <taxon>Bacillota</taxon>
        <taxon>Bacilli</taxon>
        <taxon>Bacillales</taxon>
        <taxon>Paenibacillaceae</taxon>
        <taxon>Paenibacillus</taxon>
    </lineage>
</organism>
<dbReference type="PANTHER" id="PTHR37422">
    <property type="entry name" value="TEICHURONIC ACID BIOSYNTHESIS PROTEIN TUAE"/>
    <property type="match status" value="1"/>
</dbReference>
<proteinExistence type="predicted"/>
<dbReference type="InterPro" id="IPR007016">
    <property type="entry name" value="O-antigen_ligase-rel_domated"/>
</dbReference>
<feature type="domain" description="O-antigen ligase-related" evidence="6">
    <location>
        <begin position="189"/>
        <end position="330"/>
    </location>
</feature>
<comment type="subcellular location">
    <subcellularLocation>
        <location evidence="1">Membrane</location>
        <topology evidence="1">Multi-pass membrane protein</topology>
    </subcellularLocation>
</comment>
<evidence type="ECO:0000313" key="8">
    <source>
        <dbReference type="Proteomes" id="UP000838821"/>
    </source>
</evidence>
<dbReference type="RefSeq" id="WP_236291760.1">
    <property type="nucleotide sequence ID" value="NZ_CAKMMW010000023.1"/>
</dbReference>
<feature type="transmembrane region" description="Helical" evidence="5">
    <location>
        <begin position="47"/>
        <end position="67"/>
    </location>
</feature>
<dbReference type="Proteomes" id="UP000838821">
    <property type="component" value="Unassembled WGS sequence"/>
</dbReference>
<gene>
    <name evidence="7" type="ORF">PAECIP111891_05614</name>
</gene>
<protein>
    <recommendedName>
        <fullName evidence="6">O-antigen ligase-related domain-containing protein</fullName>
    </recommendedName>
</protein>
<feature type="transmembrane region" description="Helical" evidence="5">
    <location>
        <begin position="73"/>
        <end position="92"/>
    </location>
</feature>
<accession>A0ABN8H1S6</accession>
<dbReference type="EMBL" id="CAKMMW010000023">
    <property type="protein sequence ID" value="CAH1224060.1"/>
    <property type="molecule type" value="Genomic_DNA"/>
</dbReference>
<feature type="transmembrane region" description="Helical" evidence="5">
    <location>
        <begin position="314"/>
        <end position="337"/>
    </location>
</feature>
<feature type="transmembrane region" description="Helical" evidence="5">
    <location>
        <begin position="20"/>
        <end position="40"/>
    </location>
</feature>
<evidence type="ECO:0000256" key="4">
    <source>
        <dbReference type="ARBA" id="ARBA00023136"/>
    </source>
</evidence>
<feature type="transmembrane region" description="Helical" evidence="5">
    <location>
        <begin position="129"/>
        <end position="147"/>
    </location>
</feature>
<feature type="transmembrane region" description="Helical" evidence="5">
    <location>
        <begin position="99"/>
        <end position="117"/>
    </location>
</feature>
<comment type="caution">
    <text evidence="7">The sequence shown here is derived from an EMBL/GenBank/DDBJ whole genome shotgun (WGS) entry which is preliminary data.</text>
</comment>
<dbReference type="InterPro" id="IPR051533">
    <property type="entry name" value="WaaL-like"/>
</dbReference>
<keyword evidence="4 5" id="KW-0472">Membrane</keyword>
<keyword evidence="8" id="KW-1185">Reference proteome</keyword>
<name>A0ABN8H1S6_9BACL</name>
<feature type="transmembrane region" description="Helical" evidence="5">
    <location>
        <begin position="227"/>
        <end position="245"/>
    </location>
</feature>
<reference evidence="7" key="1">
    <citation type="submission" date="2022-01" db="EMBL/GenBank/DDBJ databases">
        <authorList>
            <person name="Criscuolo A."/>
        </authorList>
    </citation>
    <scope>NUCLEOTIDE SEQUENCE</scope>
    <source>
        <strain evidence="7">CIP111891</strain>
    </source>
</reference>
<feature type="transmembrane region" description="Helical" evidence="5">
    <location>
        <begin position="415"/>
        <end position="433"/>
    </location>
</feature>
<sequence length="525" mass="60055">MIEYVKIYFTVKHATTIGGLNIHNFIYIVIVLFFGFGVLNEGYLYELNYLVATTFLLAAWLIVSFTLKQLRLHLMHLFVVVLVLFYWASVFIATDREQAILEAIKITAMLPFSYLLANLTQEQLMKLFRWMPYMGAFLVVVGIVFQLERQNRLESTIGYANTLAIILLISLLITLFFYIQNARKSDLILMVFQACGLLLTFSRSVWVLWLVSLASLALFLEFRKRDIWLKIVAVHLTSFIVTALLKRDILFFWSRVKSIQPETSEFRLRLVYWRDSLPIIRDHFWIGTGGGGWGVLQNQYQSEAYFVRFVHNHYLQLALDIGVVGALLFIVGVLIFYYRSSILLKTMKASDADSSGLWVKGIMLISTVLLLHAGFDFDFSFLLIFAIFLVFIAFMMVQSPDFAHVSWGTSTIGKVMLSIVLVAMLFGTTWVAVGKYIQTRGQNSVAAGDIESAILAYSVVQKMLPWSASAYYDAAKVYVISGNQTGDRNDYLSAKSQIEQAMHRVPDEVVYKQLNDELYQKLMKE</sequence>
<keyword evidence="2 5" id="KW-0812">Transmembrane</keyword>
<feature type="transmembrane region" description="Helical" evidence="5">
    <location>
        <begin position="357"/>
        <end position="375"/>
    </location>
</feature>
<evidence type="ECO:0000313" key="7">
    <source>
        <dbReference type="EMBL" id="CAH1224060.1"/>
    </source>
</evidence>
<evidence type="ECO:0000259" key="6">
    <source>
        <dbReference type="Pfam" id="PF04932"/>
    </source>
</evidence>